<feature type="compositionally biased region" description="Basic and acidic residues" evidence="5">
    <location>
        <begin position="330"/>
        <end position="340"/>
    </location>
</feature>
<dbReference type="RefSeq" id="WP_274455011.1">
    <property type="nucleotide sequence ID" value="NZ_CP067097.1"/>
</dbReference>
<dbReference type="PANTHER" id="PTHR30126:SF39">
    <property type="entry name" value="HTH-TYPE TRANSCRIPTIONAL REGULATOR CYSL"/>
    <property type="match status" value="1"/>
</dbReference>
<evidence type="ECO:0000256" key="1">
    <source>
        <dbReference type="ARBA" id="ARBA00009437"/>
    </source>
</evidence>
<accession>A0ABT9XG25</accession>
<dbReference type="Pfam" id="PF00126">
    <property type="entry name" value="HTH_1"/>
    <property type="match status" value="1"/>
</dbReference>
<dbReference type="Gene3D" id="3.40.190.290">
    <property type="match status" value="1"/>
</dbReference>
<evidence type="ECO:0000256" key="2">
    <source>
        <dbReference type="ARBA" id="ARBA00023015"/>
    </source>
</evidence>
<sequence>MNPLYRTFVQIVESETLSRAADLLHLTQPTVTRQVQQLERDLGVVLFDRIGRRLVLNRAGERVYRTARQILALEQKLADELNEFADPDVGTVYIGAGITPSIYLLPPILADYRKRHPRVQFQVRTGSSRVVLEMLLRREIDLGVVTTVEPRPDIVATPLILDELLVVTKPLHPLTEQMPCRFTDIAQYPWVLMRPESGLRRIVTRMADEHNVKLPIAMETDSLESINRLVQHGVGVSVVPRSSVQDDILAGRLVEITVEDTQLGARTITLITRSDSVLPASASRFVEVLPASCRALGAVGAPQSLDPSPSVGAPQSVDPSAPVDVLQSRGHPERARTQDL</sequence>
<evidence type="ECO:0000259" key="6">
    <source>
        <dbReference type="PROSITE" id="PS50931"/>
    </source>
</evidence>
<reference evidence="7 8" key="1">
    <citation type="submission" date="2023-07" db="EMBL/GenBank/DDBJ databases">
        <title>Genomic Encyclopedia of Type Strains, Phase IV (KMG-IV): sequencing the most valuable type-strain genomes for metagenomic binning, comparative biology and taxonomic classification.</title>
        <authorList>
            <person name="Goeker M."/>
        </authorList>
    </citation>
    <scope>NUCLEOTIDE SEQUENCE [LARGE SCALE GENOMIC DNA]</scope>
    <source>
        <strain evidence="7 8">DSM 4006</strain>
    </source>
</reference>
<dbReference type="PANTHER" id="PTHR30126">
    <property type="entry name" value="HTH-TYPE TRANSCRIPTIONAL REGULATOR"/>
    <property type="match status" value="1"/>
</dbReference>
<evidence type="ECO:0000313" key="7">
    <source>
        <dbReference type="EMBL" id="MDQ0189152.1"/>
    </source>
</evidence>
<dbReference type="InterPro" id="IPR005119">
    <property type="entry name" value="LysR_subst-bd"/>
</dbReference>
<protein>
    <submittedName>
        <fullName evidence="7">DNA-binding transcriptional LysR family regulator</fullName>
    </submittedName>
</protein>
<keyword evidence="8" id="KW-1185">Reference proteome</keyword>
<comment type="caution">
    <text evidence="7">The sequence shown here is derived from an EMBL/GenBank/DDBJ whole genome shotgun (WGS) entry which is preliminary data.</text>
</comment>
<dbReference type="InterPro" id="IPR036388">
    <property type="entry name" value="WH-like_DNA-bd_sf"/>
</dbReference>
<feature type="region of interest" description="Disordered" evidence="5">
    <location>
        <begin position="300"/>
        <end position="340"/>
    </location>
</feature>
<keyword evidence="4" id="KW-0804">Transcription</keyword>
<dbReference type="PRINTS" id="PR00039">
    <property type="entry name" value="HTHLYSR"/>
</dbReference>
<dbReference type="InterPro" id="IPR036390">
    <property type="entry name" value="WH_DNA-bd_sf"/>
</dbReference>
<dbReference type="Gene3D" id="1.10.10.10">
    <property type="entry name" value="Winged helix-like DNA-binding domain superfamily/Winged helix DNA-binding domain"/>
    <property type="match status" value="1"/>
</dbReference>
<organism evidence="7 8">
    <name type="scientific">Alicyclobacillus cycloheptanicus</name>
    <dbReference type="NCBI Taxonomy" id="1457"/>
    <lineage>
        <taxon>Bacteria</taxon>
        <taxon>Bacillati</taxon>
        <taxon>Bacillota</taxon>
        <taxon>Bacilli</taxon>
        <taxon>Bacillales</taxon>
        <taxon>Alicyclobacillaceae</taxon>
        <taxon>Alicyclobacillus</taxon>
    </lineage>
</organism>
<comment type="similarity">
    <text evidence="1">Belongs to the LysR transcriptional regulatory family.</text>
</comment>
<proteinExistence type="inferred from homology"/>
<keyword evidence="2" id="KW-0805">Transcription regulation</keyword>
<dbReference type="SUPFAM" id="SSF53850">
    <property type="entry name" value="Periplasmic binding protein-like II"/>
    <property type="match status" value="1"/>
</dbReference>
<name>A0ABT9XG25_9BACL</name>
<evidence type="ECO:0000256" key="3">
    <source>
        <dbReference type="ARBA" id="ARBA00023125"/>
    </source>
</evidence>
<dbReference type="EMBL" id="JAUSTP010000005">
    <property type="protein sequence ID" value="MDQ0189152.1"/>
    <property type="molecule type" value="Genomic_DNA"/>
</dbReference>
<dbReference type="InterPro" id="IPR000847">
    <property type="entry name" value="LysR_HTH_N"/>
</dbReference>
<dbReference type="SUPFAM" id="SSF46785">
    <property type="entry name" value="Winged helix' DNA-binding domain"/>
    <property type="match status" value="1"/>
</dbReference>
<feature type="domain" description="HTH lysR-type" evidence="6">
    <location>
        <begin position="1"/>
        <end position="57"/>
    </location>
</feature>
<dbReference type="Proteomes" id="UP001232973">
    <property type="component" value="Unassembled WGS sequence"/>
</dbReference>
<dbReference type="GO" id="GO:0003677">
    <property type="term" value="F:DNA binding"/>
    <property type="evidence" value="ECO:0007669"/>
    <property type="project" value="UniProtKB-KW"/>
</dbReference>
<keyword evidence="3 7" id="KW-0238">DNA-binding</keyword>
<dbReference type="PROSITE" id="PS50931">
    <property type="entry name" value="HTH_LYSR"/>
    <property type="match status" value="1"/>
</dbReference>
<gene>
    <name evidence="7" type="ORF">J2S03_000968</name>
</gene>
<evidence type="ECO:0000256" key="4">
    <source>
        <dbReference type="ARBA" id="ARBA00023163"/>
    </source>
</evidence>
<evidence type="ECO:0000256" key="5">
    <source>
        <dbReference type="SAM" id="MobiDB-lite"/>
    </source>
</evidence>
<dbReference type="Pfam" id="PF03466">
    <property type="entry name" value="LysR_substrate"/>
    <property type="match status" value="1"/>
</dbReference>
<evidence type="ECO:0000313" key="8">
    <source>
        <dbReference type="Proteomes" id="UP001232973"/>
    </source>
</evidence>